<protein>
    <submittedName>
        <fullName evidence="1">Retrovirus-related Pol polyprotein from transposon RE1</fullName>
    </submittedName>
</protein>
<dbReference type="EMBL" id="QGNW01001992">
    <property type="protein sequence ID" value="RVW26750.1"/>
    <property type="molecule type" value="Genomic_DNA"/>
</dbReference>
<accession>A0A438CU85</accession>
<reference evidence="1 2" key="1">
    <citation type="journal article" date="2018" name="PLoS Genet.">
        <title>Population sequencing reveals clonal diversity and ancestral inbreeding in the grapevine cultivar Chardonnay.</title>
        <authorList>
            <person name="Roach M.J."/>
            <person name="Johnson D.L."/>
            <person name="Bohlmann J."/>
            <person name="van Vuuren H.J."/>
            <person name="Jones S.J."/>
            <person name="Pretorius I.S."/>
            <person name="Schmidt S.A."/>
            <person name="Borneman A.R."/>
        </authorList>
    </citation>
    <scope>NUCLEOTIDE SEQUENCE [LARGE SCALE GENOMIC DNA]</scope>
    <source>
        <strain evidence="2">cv. Chardonnay</strain>
        <tissue evidence="1">Leaf</tissue>
    </source>
</reference>
<evidence type="ECO:0000313" key="2">
    <source>
        <dbReference type="Proteomes" id="UP000288805"/>
    </source>
</evidence>
<organism evidence="1 2">
    <name type="scientific">Vitis vinifera</name>
    <name type="common">Grape</name>
    <dbReference type="NCBI Taxonomy" id="29760"/>
    <lineage>
        <taxon>Eukaryota</taxon>
        <taxon>Viridiplantae</taxon>
        <taxon>Streptophyta</taxon>
        <taxon>Embryophyta</taxon>
        <taxon>Tracheophyta</taxon>
        <taxon>Spermatophyta</taxon>
        <taxon>Magnoliopsida</taxon>
        <taxon>eudicotyledons</taxon>
        <taxon>Gunneridae</taxon>
        <taxon>Pentapetalae</taxon>
        <taxon>rosids</taxon>
        <taxon>Vitales</taxon>
        <taxon>Vitaceae</taxon>
        <taxon>Viteae</taxon>
        <taxon>Vitis</taxon>
    </lineage>
</organism>
<proteinExistence type="predicted"/>
<dbReference type="AlphaFoldDB" id="A0A438CU85"/>
<dbReference type="Proteomes" id="UP000288805">
    <property type="component" value="Unassembled WGS sequence"/>
</dbReference>
<gene>
    <name evidence="1" type="primary">RE1_3427</name>
    <name evidence="1" type="ORF">CK203_108381</name>
</gene>
<sequence length="257" mass="28708">MSEALSHPRWRQAMVDEMTALHSNGTWDLVSLPPGKSTVGCRWVYTVKVGPDGQVDRLKARLVAKVGYKNVFLHGELLEEMCMEQPLGFVAQGESGLVCKLRRSLYGLNSLIGHGSDQEGIPKTKAILFNHFQTKDLGKLKYFLGLEIAQSSLGVVMSQRRGAFKRSWEISTTCRQIELPHHHSARHLFPMSVAKVCCMKTSYTQIVGYIDADWAGSPSDRRSTSGHTVKELGIAISLLQQRALDFYIQEISSRMAQ</sequence>
<evidence type="ECO:0000313" key="1">
    <source>
        <dbReference type="EMBL" id="RVW26750.1"/>
    </source>
</evidence>
<name>A0A438CU85_VITVI</name>
<comment type="caution">
    <text evidence="1">The sequence shown here is derived from an EMBL/GenBank/DDBJ whole genome shotgun (WGS) entry which is preliminary data.</text>
</comment>